<protein>
    <submittedName>
        <fullName evidence="2">Uncharacterized protein</fullName>
    </submittedName>
</protein>
<reference evidence="2 3" key="1">
    <citation type="submission" date="2019-08" db="EMBL/GenBank/DDBJ databases">
        <title>In-depth cultivation of the pig gut microbiome towards novel bacterial diversity and tailored functional studies.</title>
        <authorList>
            <person name="Wylensek D."/>
            <person name="Hitch T.C.A."/>
            <person name="Clavel T."/>
        </authorList>
    </citation>
    <scope>NUCLEOTIDE SEQUENCE [LARGE SCALE GENOMIC DNA]</scope>
    <source>
        <strain evidence="2 3">BSM-380-WT-5A</strain>
    </source>
</reference>
<proteinExistence type="predicted"/>
<gene>
    <name evidence="2" type="ORF">FYJ57_12565</name>
</gene>
<dbReference type="Proteomes" id="UP000440513">
    <property type="component" value="Unassembled WGS sequence"/>
</dbReference>
<keyword evidence="1" id="KW-0472">Membrane</keyword>
<keyword evidence="1" id="KW-0812">Transmembrane</keyword>
<evidence type="ECO:0000313" key="2">
    <source>
        <dbReference type="EMBL" id="MST67526.1"/>
    </source>
</evidence>
<organism evidence="2 3">
    <name type="scientific">Oliverpabstia intestinalis</name>
    <dbReference type="NCBI Taxonomy" id="2606633"/>
    <lineage>
        <taxon>Bacteria</taxon>
        <taxon>Bacillati</taxon>
        <taxon>Bacillota</taxon>
        <taxon>Clostridia</taxon>
        <taxon>Lachnospirales</taxon>
        <taxon>Lachnospiraceae</taxon>
        <taxon>Oliverpabstia</taxon>
    </lineage>
</organism>
<keyword evidence="3" id="KW-1185">Reference proteome</keyword>
<evidence type="ECO:0000256" key="1">
    <source>
        <dbReference type="SAM" id="Phobius"/>
    </source>
</evidence>
<comment type="caution">
    <text evidence="2">The sequence shown here is derived from an EMBL/GenBank/DDBJ whole genome shotgun (WGS) entry which is preliminary data.</text>
</comment>
<dbReference type="AlphaFoldDB" id="A0A7X2P4X5"/>
<sequence length="148" mass="16763">MKRFSPGKLICGIITIILILSCLLMIAIGISEIRDSASVPSYYLDEEDYISTLQQEDYMNLYDMTCRDCIPDKKLSSNIKACQAVARYYQAATLYKAYVLTGDNLAITRQVQQMEQYAAQTGNYSDYVEKINQLLELDSLHTGETDTN</sequence>
<keyword evidence="1" id="KW-1133">Transmembrane helix</keyword>
<dbReference type="EMBL" id="VUMS01000029">
    <property type="protein sequence ID" value="MST67526.1"/>
    <property type="molecule type" value="Genomic_DNA"/>
</dbReference>
<feature type="transmembrane region" description="Helical" evidence="1">
    <location>
        <begin position="9"/>
        <end position="30"/>
    </location>
</feature>
<name>A0A7X2P4X5_9FIRM</name>
<accession>A0A7X2P4X5</accession>
<dbReference type="PROSITE" id="PS51257">
    <property type="entry name" value="PROKAR_LIPOPROTEIN"/>
    <property type="match status" value="1"/>
</dbReference>
<evidence type="ECO:0000313" key="3">
    <source>
        <dbReference type="Proteomes" id="UP000440513"/>
    </source>
</evidence>
<dbReference type="RefSeq" id="WP_154432902.1">
    <property type="nucleotide sequence ID" value="NZ_VUMS01000029.1"/>
</dbReference>